<dbReference type="EMBL" id="QAAD01000016">
    <property type="protein sequence ID" value="PTN07497.1"/>
    <property type="molecule type" value="Genomic_DNA"/>
</dbReference>
<organism evidence="2 3">
    <name type="scientific">Mangrovibacterium marinum</name>
    <dbReference type="NCBI Taxonomy" id="1639118"/>
    <lineage>
        <taxon>Bacteria</taxon>
        <taxon>Pseudomonadati</taxon>
        <taxon>Bacteroidota</taxon>
        <taxon>Bacteroidia</taxon>
        <taxon>Marinilabiliales</taxon>
        <taxon>Prolixibacteraceae</taxon>
        <taxon>Mangrovibacterium</taxon>
    </lineage>
</organism>
<dbReference type="CDD" id="cd06307">
    <property type="entry name" value="PBP1_sugar_binding"/>
    <property type="match status" value="1"/>
</dbReference>
<reference evidence="2 3" key="1">
    <citation type="submission" date="2018-04" db="EMBL/GenBank/DDBJ databases">
        <title>Genomic Encyclopedia of Archaeal and Bacterial Type Strains, Phase II (KMG-II): from individual species to whole genera.</title>
        <authorList>
            <person name="Goeker M."/>
        </authorList>
    </citation>
    <scope>NUCLEOTIDE SEQUENCE [LARGE SCALE GENOMIC DNA]</scope>
    <source>
        <strain evidence="2 3">DSM 28823</strain>
    </source>
</reference>
<evidence type="ECO:0000313" key="3">
    <source>
        <dbReference type="Proteomes" id="UP000243525"/>
    </source>
</evidence>
<evidence type="ECO:0000259" key="1">
    <source>
        <dbReference type="Pfam" id="PF13407"/>
    </source>
</evidence>
<dbReference type="PANTHER" id="PTHR30146">
    <property type="entry name" value="LACI-RELATED TRANSCRIPTIONAL REPRESSOR"/>
    <property type="match status" value="1"/>
</dbReference>
<dbReference type="SUPFAM" id="SSF53822">
    <property type="entry name" value="Periplasmic binding protein-like I"/>
    <property type="match status" value="1"/>
</dbReference>
<feature type="domain" description="Periplasmic binding protein" evidence="1">
    <location>
        <begin position="22"/>
        <end position="280"/>
    </location>
</feature>
<dbReference type="AlphaFoldDB" id="A0A2T5BZ06"/>
<accession>A0A2T5BZ06</accession>
<dbReference type="InterPro" id="IPR025997">
    <property type="entry name" value="SBP_2_dom"/>
</dbReference>
<keyword evidence="3" id="KW-1185">Reference proteome</keyword>
<dbReference type="Pfam" id="PF13407">
    <property type="entry name" value="Peripla_BP_4"/>
    <property type="match status" value="1"/>
</dbReference>
<name>A0A2T5BZ06_9BACT</name>
<comment type="caution">
    <text evidence="2">The sequence shown here is derived from an EMBL/GenBank/DDBJ whole genome shotgun (WGS) entry which is preliminary data.</text>
</comment>
<dbReference type="GO" id="GO:0003700">
    <property type="term" value="F:DNA-binding transcription factor activity"/>
    <property type="evidence" value="ECO:0007669"/>
    <property type="project" value="TreeGrafter"/>
</dbReference>
<evidence type="ECO:0000313" key="2">
    <source>
        <dbReference type="EMBL" id="PTN07497.1"/>
    </source>
</evidence>
<proteinExistence type="predicted"/>
<dbReference type="Gene3D" id="3.40.50.2300">
    <property type="match status" value="2"/>
</dbReference>
<dbReference type="GO" id="GO:0000976">
    <property type="term" value="F:transcription cis-regulatory region binding"/>
    <property type="evidence" value="ECO:0007669"/>
    <property type="project" value="TreeGrafter"/>
</dbReference>
<gene>
    <name evidence="2" type="ORF">C8N47_11619</name>
</gene>
<protein>
    <submittedName>
        <fullName evidence="2">LacI family transcriptional regulator</fullName>
    </submittedName>
</protein>
<dbReference type="PANTHER" id="PTHR30146:SF144">
    <property type="entry name" value="LACI-FAMILY TRANSCRIPTION REGULATOR"/>
    <property type="match status" value="1"/>
</dbReference>
<sequence>MDYRPNILASTLASKKTHTFAVLIPEVPHPEAYWSKPLKGISEAATELQQYGVVVETHYFSQANPTSFRKKAEEILKQNPEGVVFAPFFSRESIDFIAQLNRHRIPYVFIDSNMGDCNKLSFIGQNSFQCGTLAARLFDISLPHDSKILIIHFGKELDNQNHPNQREKGFLNYFEQSNEQGQKRTHTLKIENPNNPDFFTVIDREIEKLGGVNGIFVTNSQVFRIAQYLESKNMHHIRLIGHDLIQQNVEYLKTGLVDFLICQRPEEQGHRAIQTLFDHILLKKQVKRDNYTSIDIVTKENLDFYKE</sequence>
<dbReference type="InterPro" id="IPR028082">
    <property type="entry name" value="Peripla_BP_I"/>
</dbReference>
<dbReference type="Proteomes" id="UP000243525">
    <property type="component" value="Unassembled WGS sequence"/>
</dbReference>